<evidence type="ECO:0000313" key="2">
    <source>
        <dbReference type="Proteomes" id="UP000799424"/>
    </source>
</evidence>
<evidence type="ECO:0000313" key="1">
    <source>
        <dbReference type="EMBL" id="KAF2829728.1"/>
    </source>
</evidence>
<proteinExistence type="predicted"/>
<dbReference type="AlphaFoldDB" id="A0A6A7AAF6"/>
<name>A0A6A7AAF6_9PLEO</name>
<dbReference type="Proteomes" id="UP000799424">
    <property type="component" value="Unassembled WGS sequence"/>
</dbReference>
<keyword evidence="2" id="KW-1185">Reference proteome</keyword>
<sequence length="198" mass="23154">MVRCRFRDNDEFDEACCADAAGACRNLHESIRRWRCVVGIHAMDMCTSNTLLPTLDVLQRHTYDGIRFKVQIAVARYLPLELEWMVFEEIMQAEEVPLDPRVIVEGRATGSEAVRHMTRPHCNHVERPKLDKPCVFFSKQRDPLVWGPDWEEVTPQYPHFNSQARQQENRMCAYDKIGRKQTELEVVEEDTVSEVIDY</sequence>
<accession>A0A6A7AAF6</accession>
<reference evidence="1" key="1">
    <citation type="journal article" date="2020" name="Stud. Mycol.">
        <title>101 Dothideomycetes genomes: a test case for predicting lifestyles and emergence of pathogens.</title>
        <authorList>
            <person name="Haridas S."/>
            <person name="Albert R."/>
            <person name="Binder M."/>
            <person name="Bloem J."/>
            <person name="Labutti K."/>
            <person name="Salamov A."/>
            <person name="Andreopoulos B."/>
            <person name="Baker S."/>
            <person name="Barry K."/>
            <person name="Bills G."/>
            <person name="Bluhm B."/>
            <person name="Cannon C."/>
            <person name="Castanera R."/>
            <person name="Culley D."/>
            <person name="Daum C."/>
            <person name="Ezra D."/>
            <person name="Gonzalez J."/>
            <person name="Henrissat B."/>
            <person name="Kuo A."/>
            <person name="Liang C."/>
            <person name="Lipzen A."/>
            <person name="Lutzoni F."/>
            <person name="Magnuson J."/>
            <person name="Mondo S."/>
            <person name="Nolan M."/>
            <person name="Ohm R."/>
            <person name="Pangilinan J."/>
            <person name="Park H.-J."/>
            <person name="Ramirez L."/>
            <person name="Alfaro M."/>
            <person name="Sun H."/>
            <person name="Tritt A."/>
            <person name="Yoshinaga Y."/>
            <person name="Zwiers L.-H."/>
            <person name="Turgeon B."/>
            <person name="Goodwin S."/>
            <person name="Spatafora J."/>
            <person name="Crous P."/>
            <person name="Grigoriev I."/>
        </authorList>
    </citation>
    <scope>NUCLEOTIDE SEQUENCE</scope>
    <source>
        <strain evidence="1">CBS 113818</strain>
    </source>
</reference>
<dbReference type="OrthoDB" id="3800593at2759"/>
<gene>
    <name evidence="1" type="ORF">CC86DRAFT_174075</name>
</gene>
<dbReference type="EMBL" id="MU006220">
    <property type="protein sequence ID" value="KAF2829728.1"/>
    <property type="molecule type" value="Genomic_DNA"/>
</dbReference>
<organism evidence="1 2">
    <name type="scientific">Ophiobolus disseminans</name>
    <dbReference type="NCBI Taxonomy" id="1469910"/>
    <lineage>
        <taxon>Eukaryota</taxon>
        <taxon>Fungi</taxon>
        <taxon>Dikarya</taxon>
        <taxon>Ascomycota</taxon>
        <taxon>Pezizomycotina</taxon>
        <taxon>Dothideomycetes</taxon>
        <taxon>Pleosporomycetidae</taxon>
        <taxon>Pleosporales</taxon>
        <taxon>Pleosporineae</taxon>
        <taxon>Phaeosphaeriaceae</taxon>
        <taxon>Ophiobolus</taxon>
    </lineage>
</organism>
<protein>
    <submittedName>
        <fullName evidence="1">Uncharacterized protein</fullName>
    </submittedName>
</protein>